<evidence type="ECO:0000256" key="2">
    <source>
        <dbReference type="ARBA" id="ARBA00008664"/>
    </source>
</evidence>
<keyword evidence="6" id="KW-0443">Lipid metabolism</keyword>
<reference evidence="9 10" key="1">
    <citation type="journal article" date="2009" name="Stand. Genomic Sci.">
        <title>Complete genome sequence of Stackebrandtia nassauensis type strain (LLR-40K-21).</title>
        <authorList>
            <person name="Munk C."/>
            <person name="Lapidus A."/>
            <person name="Copeland A."/>
            <person name="Jando M."/>
            <person name="Mayilraj S."/>
            <person name="Glavina Del Rio T."/>
            <person name="Nolan M."/>
            <person name="Chen F."/>
            <person name="Lucas S."/>
            <person name="Tice H."/>
            <person name="Cheng J.F."/>
            <person name="Han C."/>
            <person name="Detter J.C."/>
            <person name="Bruce D."/>
            <person name="Goodwin L."/>
            <person name="Chain P."/>
            <person name="Pitluck S."/>
            <person name="Goker M."/>
            <person name="Ovchinikova G."/>
            <person name="Pati A."/>
            <person name="Ivanova N."/>
            <person name="Mavromatis K."/>
            <person name="Chen A."/>
            <person name="Palaniappan K."/>
            <person name="Land M."/>
            <person name="Hauser L."/>
            <person name="Chang Y.J."/>
            <person name="Jeffries C.D."/>
            <person name="Bristow J."/>
            <person name="Eisen J.A."/>
            <person name="Markowitz V."/>
            <person name="Hugenholtz P."/>
            <person name="Kyrpides N.C."/>
            <person name="Klenk H.P."/>
        </authorList>
    </citation>
    <scope>NUCLEOTIDE SEQUENCE [LARGE SCALE GENOMIC DNA]</scope>
    <source>
        <strain evidence="10">DSM 44728 / CIP 108903 / NRRL B-16338 / NBRC 102104 / LLR-40K-21</strain>
    </source>
</reference>
<evidence type="ECO:0000259" key="8">
    <source>
        <dbReference type="PROSITE" id="PS50035"/>
    </source>
</evidence>
<evidence type="ECO:0000256" key="6">
    <source>
        <dbReference type="ARBA" id="ARBA00023098"/>
    </source>
</evidence>
<gene>
    <name evidence="9" type="ordered locus">Snas_4559</name>
</gene>
<keyword evidence="5" id="KW-0442">Lipid degradation</keyword>
<dbReference type="PANTHER" id="PTHR43856">
    <property type="entry name" value="CARDIOLIPIN HYDROLASE"/>
    <property type="match status" value="1"/>
</dbReference>
<proteinExistence type="inferred from homology"/>
<dbReference type="GO" id="GO:0004630">
    <property type="term" value="F:phospholipase D activity"/>
    <property type="evidence" value="ECO:0007669"/>
    <property type="project" value="UniProtKB-EC"/>
</dbReference>
<dbReference type="EMBL" id="CP001778">
    <property type="protein sequence ID" value="ADD44203.1"/>
    <property type="molecule type" value="Genomic_DNA"/>
</dbReference>
<evidence type="ECO:0000256" key="3">
    <source>
        <dbReference type="ARBA" id="ARBA00012027"/>
    </source>
</evidence>
<dbReference type="RefSeq" id="WP_013019774.1">
    <property type="nucleotide sequence ID" value="NC_013947.1"/>
</dbReference>
<dbReference type="InterPro" id="IPR051406">
    <property type="entry name" value="PLD_domain"/>
</dbReference>
<evidence type="ECO:0000256" key="7">
    <source>
        <dbReference type="SAM" id="SignalP"/>
    </source>
</evidence>
<feature type="signal peptide" evidence="7">
    <location>
        <begin position="1"/>
        <end position="29"/>
    </location>
</feature>
<dbReference type="GO" id="GO:0016891">
    <property type="term" value="F:RNA endonuclease activity producing 5'-phosphomonoesters, hydrolytic mechanism"/>
    <property type="evidence" value="ECO:0007669"/>
    <property type="project" value="TreeGrafter"/>
</dbReference>
<dbReference type="OrthoDB" id="3740959at2"/>
<feature type="chain" id="PRO_5003049722" description="phospholipase D" evidence="7">
    <location>
        <begin position="30"/>
        <end position="383"/>
    </location>
</feature>
<dbReference type="KEGG" id="sna:Snas_4559"/>
<dbReference type="PANTHER" id="PTHR43856:SF1">
    <property type="entry name" value="MITOCHONDRIAL CARDIOLIPIN HYDROLASE"/>
    <property type="match status" value="1"/>
</dbReference>
<organism evidence="9 10">
    <name type="scientific">Stackebrandtia nassauensis (strain DSM 44728 / CIP 108903 / NRRL B-16338 / NBRC 102104 / LLR-40K-21)</name>
    <dbReference type="NCBI Taxonomy" id="446470"/>
    <lineage>
        <taxon>Bacteria</taxon>
        <taxon>Bacillati</taxon>
        <taxon>Actinomycetota</taxon>
        <taxon>Actinomycetes</taxon>
        <taxon>Glycomycetales</taxon>
        <taxon>Glycomycetaceae</taxon>
        <taxon>Stackebrandtia</taxon>
    </lineage>
</organism>
<accession>D3Q6G0</accession>
<keyword evidence="10" id="KW-1185">Reference proteome</keyword>
<dbReference type="STRING" id="446470.Snas_4559"/>
<evidence type="ECO:0000256" key="1">
    <source>
        <dbReference type="ARBA" id="ARBA00000798"/>
    </source>
</evidence>
<dbReference type="InterPro" id="IPR025202">
    <property type="entry name" value="PLD-like_dom"/>
</dbReference>
<comment type="similarity">
    <text evidence="2">Belongs to the phospholipase D family.</text>
</comment>
<dbReference type="SUPFAM" id="SSF56024">
    <property type="entry name" value="Phospholipase D/nuclease"/>
    <property type="match status" value="2"/>
</dbReference>
<feature type="domain" description="PLD phosphodiesterase" evidence="8">
    <location>
        <begin position="317"/>
        <end position="351"/>
    </location>
</feature>
<evidence type="ECO:0000313" key="10">
    <source>
        <dbReference type="Proteomes" id="UP000000844"/>
    </source>
</evidence>
<name>D3Q6G0_STANL</name>
<dbReference type="EC" id="3.1.4.4" evidence="3"/>
<dbReference type="Proteomes" id="UP000000844">
    <property type="component" value="Chromosome"/>
</dbReference>
<dbReference type="eggNOG" id="COG1502">
    <property type="taxonomic scope" value="Bacteria"/>
</dbReference>
<dbReference type="InterPro" id="IPR001736">
    <property type="entry name" value="PLipase_D/transphosphatidylase"/>
</dbReference>
<comment type="catalytic activity">
    <reaction evidence="1">
        <text>a 1,2-diacyl-sn-glycero-3-phosphocholine + H2O = a 1,2-diacyl-sn-glycero-3-phosphate + choline + H(+)</text>
        <dbReference type="Rhea" id="RHEA:14445"/>
        <dbReference type="ChEBI" id="CHEBI:15354"/>
        <dbReference type="ChEBI" id="CHEBI:15377"/>
        <dbReference type="ChEBI" id="CHEBI:15378"/>
        <dbReference type="ChEBI" id="CHEBI:57643"/>
        <dbReference type="ChEBI" id="CHEBI:58608"/>
        <dbReference type="EC" id="3.1.4.4"/>
    </reaction>
</comment>
<evidence type="ECO:0000313" key="9">
    <source>
        <dbReference type="EMBL" id="ADD44203.1"/>
    </source>
</evidence>
<evidence type="ECO:0000256" key="4">
    <source>
        <dbReference type="ARBA" id="ARBA00022801"/>
    </source>
</evidence>
<sequence>MNRRFWTALSAFALVATGAVLAPAVAANAEEPETTAPRAIPKGCSTHGDIEVCLSDPTTADGGSDKLIENRLRELTASAKEGDSIRVAMYTWTRKELAAELVAAKDRGVDVKVVLDGVNKQDNTGGYSTLTAGKVPVTNCDPACLGTNINHTKYFLSEIGGTKSVVVTSSNMTTTQTTLFNNLLKVDNDAKLYGFYLGFWERMNAQSWTHDGTTWGDGDKQIVGDSGAAGYAYPRKGDNMLWMLDSITDCSADGDGDGDADNTVWVSASLFTSPRVGIRDRLNALEGMGCDVRVIVENTDTEAWVEAGGLTKSKVVTVAKSHNKLFIVDAKYLGKWDEVTFSGSHNLTGTSLETNDEVILRVSNPEVTKLYQDYHSGLIGSVS</sequence>
<dbReference type="AlphaFoldDB" id="D3Q6G0"/>
<dbReference type="GO" id="GO:0006793">
    <property type="term" value="P:phosphorus metabolic process"/>
    <property type="evidence" value="ECO:0007669"/>
    <property type="project" value="UniProtKB-ARBA"/>
</dbReference>
<dbReference type="Gene3D" id="3.30.870.10">
    <property type="entry name" value="Endonuclease Chain A"/>
    <property type="match status" value="2"/>
</dbReference>
<protein>
    <recommendedName>
        <fullName evidence="3">phospholipase D</fullName>
        <ecNumber evidence="3">3.1.4.4</ecNumber>
    </recommendedName>
</protein>
<dbReference type="Pfam" id="PF13091">
    <property type="entry name" value="PLDc_2"/>
    <property type="match status" value="2"/>
</dbReference>
<keyword evidence="4" id="KW-0378">Hydrolase</keyword>
<keyword evidence="7" id="KW-0732">Signal</keyword>
<dbReference type="HOGENOM" id="CLU_705777_0_0_11"/>
<evidence type="ECO:0000256" key="5">
    <source>
        <dbReference type="ARBA" id="ARBA00022963"/>
    </source>
</evidence>
<dbReference type="PROSITE" id="PS50035">
    <property type="entry name" value="PLD"/>
    <property type="match status" value="1"/>
</dbReference>
<dbReference type="GO" id="GO:0016042">
    <property type="term" value="P:lipid catabolic process"/>
    <property type="evidence" value="ECO:0007669"/>
    <property type="project" value="UniProtKB-KW"/>
</dbReference>